<reference evidence="3" key="1">
    <citation type="submission" date="2021-01" db="EMBL/GenBank/DDBJ databases">
        <authorList>
            <person name="Kaushik A."/>
        </authorList>
    </citation>
    <scope>NUCLEOTIDE SEQUENCE</scope>
    <source>
        <strain evidence="3">Type strain: AG8-Rh-89/</strain>
    </source>
</reference>
<protein>
    <recommendedName>
        <fullName evidence="2">F-box domain-containing protein</fullName>
    </recommendedName>
</protein>
<dbReference type="OrthoDB" id="4084751at2759"/>
<dbReference type="InterPro" id="IPR036047">
    <property type="entry name" value="F-box-like_dom_sf"/>
</dbReference>
<evidence type="ECO:0000313" key="4">
    <source>
        <dbReference type="Proteomes" id="UP000663850"/>
    </source>
</evidence>
<organism evidence="3 4">
    <name type="scientific">Rhizoctonia solani</name>
    <dbReference type="NCBI Taxonomy" id="456999"/>
    <lineage>
        <taxon>Eukaryota</taxon>
        <taxon>Fungi</taxon>
        <taxon>Dikarya</taxon>
        <taxon>Basidiomycota</taxon>
        <taxon>Agaricomycotina</taxon>
        <taxon>Agaricomycetes</taxon>
        <taxon>Cantharellales</taxon>
        <taxon>Ceratobasidiaceae</taxon>
        <taxon>Rhizoctonia</taxon>
    </lineage>
</organism>
<dbReference type="Pfam" id="PF12937">
    <property type="entry name" value="F-box-like"/>
    <property type="match status" value="1"/>
</dbReference>
<name>A0A8H3D8W0_9AGAM</name>
<dbReference type="InterPro" id="IPR001810">
    <property type="entry name" value="F-box_dom"/>
</dbReference>
<gene>
    <name evidence="3" type="ORF">RDB_LOCUS112204</name>
</gene>
<evidence type="ECO:0000259" key="2">
    <source>
        <dbReference type="PROSITE" id="PS50181"/>
    </source>
</evidence>
<dbReference type="SUPFAM" id="SSF81383">
    <property type="entry name" value="F-box domain"/>
    <property type="match status" value="1"/>
</dbReference>
<feature type="domain" description="F-box" evidence="2">
    <location>
        <begin position="60"/>
        <end position="109"/>
    </location>
</feature>
<dbReference type="AlphaFoldDB" id="A0A8H3D8W0"/>
<evidence type="ECO:0000313" key="3">
    <source>
        <dbReference type="EMBL" id="CAE6516037.1"/>
    </source>
</evidence>
<feature type="compositionally biased region" description="Low complexity" evidence="1">
    <location>
        <begin position="18"/>
        <end position="28"/>
    </location>
</feature>
<sequence length="326" mass="37363">MVTTRSGASSSANHVTIPKRQPQLEQQPEPTPSPNASRRKKRARVSKVQDKSYSEELFKGHGLMDMPDEIFVEIFSGVQPGDLLSLSQTCTLFRNTLMKKSAANIWKSAEGNVPHLPVYPWSNMTPPAYATLLFSKSCTSCGTHTLTELDPYLLVRLCSSCREVDLVEISKQDRDTKMFYKLVVTTNRIRLATKKKKRRSRGSGLREYCLQQELESIRDAYQTLLRAGCNLVVQQWKEELQEEVQLRNQFALQLQKFMREAGRDRARESGSKVEERRIEIFRRLRELGWKDDEFNMGYSKGWDALVNQPRPLGDRGMCSSCSLSSR</sequence>
<dbReference type="CDD" id="cd09917">
    <property type="entry name" value="F-box_SF"/>
    <property type="match status" value="1"/>
</dbReference>
<dbReference type="SMART" id="SM00256">
    <property type="entry name" value="FBOX"/>
    <property type="match status" value="1"/>
</dbReference>
<accession>A0A8H3D8W0</accession>
<evidence type="ECO:0000256" key="1">
    <source>
        <dbReference type="SAM" id="MobiDB-lite"/>
    </source>
</evidence>
<dbReference type="PROSITE" id="PS50181">
    <property type="entry name" value="FBOX"/>
    <property type="match status" value="1"/>
</dbReference>
<feature type="compositionally biased region" description="Polar residues" evidence="1">
    <location>
        <begin position="1"/>
        <end position="14"/>
    </location>
</feature>
<comment type="caution">
    <text evidence="3">The sequence shown here is derived from an EMBL/GenBank/DDBJ whole genome shotgun (WGS) entry which is preliminary data.</text>
</comment>
<feature type="region of interest" description="Disordered" evidence="1">
    <location>
        <begin position="1"/>
        <end position="48"/>
    </location>
</feature>
<dbReference type="Proteomes" id="UP000663850">
    <property type="component" value="Unassembled WGS sequence"/>
</dbReference>
<proteinExistence type="predicted"/>
<dbReference type="EMBL" id="CAJMWZ010006125">
    <property type="protein sequence ID" value="CAE6516037.1"/>
    <property type="molecule type" value="Genomic_DNA"/>
</dbReference>